<dbReference type="RefSeq" id="WP_189493269.1">
    <property type="nucleotide sequence ID" value="NZ_BMZG01000007.1"/>
</dbReference>
<comment type="similarity">
    <text evidence="7">Belongs to the MsrQ family.</text>
</comment>
<keyword evidence="7" id="KW-0479">Metal-binding</keyword>
<dbReference type="Proteomes" id="UP000614287">
    <property type="component" value="Unassembled WGS sequence"/>
</dbReference>
<evidence type="ECO:0000256" key="6">
    <source>
        <dbReference type="ARBA" id="ARBA00023136"/>
    </source>
</evidence>
<evidence type="ECO:0000256" key="3">
    <source>
        <dbReference type="ARBA" id="ARBA00022692"/>
    </source>
</evidence>
<dbReference type="GO" id="GO:0020037">
    <property type="term" value="F:heme binding"/>
    <property type="evidence" value="ECO:0007669"/>
    <property type="project" value="UniProtKB-UniRule"/>
</dbReference>
<comment type="cofactor">
    <cofactor evidence="7">
        <name>FMN</name>
        <dbReference type="ChEBI" id="CHEBI:58210"/>
    </cofactor>
    <text evidence="7">Binds 1 FMN per subunit.</text>
</comment>
<feature type="transmembrane region" description="Helical" evidence="7">
    <location>
        <begin position="43"/>
        <end position="64"/>
    </location>
</feature>
<protein>
    <recommendedName>
        <fullName evidence="7">Protein-methionine-sulfoxide reductase heme-binding subunit MsrQ</fullName>
    </recommendedName>
    <alternativeName>
        <fullName evidence="7">Flavocytochrome MsrQ</fullName>
    </alternativeName>
</protein>
<keyword evidence="7" id="KW-0288">FMN</keyword>
<proteinExistence type="inferred from homology"/>
<feature type="transmembrane region" description="Helical" evidence="7">
    <location>
        <begin position="147"/>
        <end position="167"/>
    </location>
</feature>
<keyword evidence="7" id="KW-0285">Flavoprotein</keyword>
<evidence type="ECO:0000256" key="1">
    <source>
        <dbReference type="ARBA" id="ARBA00004141"/>
    </source>
</evidence>
<keyword evidence="2 7" id="KW-0813">Transport</keyword>
<dbReference type="Pfam" id="PF01794">
    <property type="entry name" value="Ferric_reduct"/>
    <property type="match status" value="1"/>
</dbReference>
<dbReference type="PANTHER" id="PTHR36964:SF1">
    <property type="entry name" value="PROTEIN-METHIONINE-SULFOXIDE REDUCTASE HEME-BINDING SUBUNIT MSRQ"/>
    <property type="match status" value="1"/>
</dbReference>
<dbReference type="GO" id="GO:0005886">
    <property type="term" value="C:plasma membrane"/>
    <property type="evidence" value="ECO:0007669"/>
    <property type="project" value="UniProtKB-SubCell"/>
</dbReference>
<dbReference type="AlphaFoldDB" id="A0A8J3CHK1"/>
<dbReference type="GO" id="GO:0009055">
    <property type="term" value="F:electron transfer activity"/>
    <property type="evidence" value="ECO:0007669"/>
    <property type="project" value="UniProtKB-UniRule"/>
</dbReference>
<keyword evidence="6 7" id="KW-0472">Membrane</keyword>
<dbReference type="GO" id="GO:0016679">
    <property type="term" value="F:oxidoreductase activity, acting on diphenols and related substances as donors"/>
    <property type="evidence" value="ECO:0007669"/>
    <property type="project" value="TreeGrafter"/>
</dbReference>
<dbReference type="EMBL" id="BMZG01000007">
    <property type="protein sequence ID" value="GHA74465.1"/>
    <property type="molecule type" value="Genomic_DNA"/>
</dbReference>
<keyword evidence="10" id="KW-1185">Reference proteome</keyword>
<keyword evidence="4 7" id="KW-1133">Transmembrane helix</keyword>
<evidence type="ECO:0000313" key="10">
    <source>
        <dbReference type="Proteomes" id="UP000614287"/>
    </source>
</evidence>
<dbReference type="GO" id="GO:0010181">
    <property type="term" value="F:FMN binding"/>
    <property type="evidence" value="ECO:0007669"/>
    <property type="project" value="UniProtKB-UniRule"/>
</dbReference>
<feature type="transmembrane region" description="Helical" evidence="7">
    <location>
        <begin position="116"/>
        <end position="135"/>
    </location>
</feature>
<feature type="transmembrane region" description="Helical" evidence="7">
    <location>
        <begin position="76"/>
        <end position="96"/>
    </location>
</feature>
<dbReference type="GO" id="GO:0030091">
    <property type="term" value="P:protein repair"/>
    <property type="evidence" value="ECO:0007669"/>
    <property type="project" value="UniProtKB-UniRule"/>
</dbReference>
<evidence type="ECO:0000313" key="9">
    <source>
        <dbReference type="EMBL" id="GHA74465.1"/>
    </source>
</evidence>
<evidence type="ECO:0000256" key="4">
    <source>
        <dbReference type="ARBA" id="ARBA00022989"/>
    </source>
</evidence>
<comment type="cofactor">
    <cofactor evidence="7">
        <name>heme b</name>
        <dbReference type="ChEBI" id="CHEBI:60344"/>
    </cofactor>
    <text evidence="7">Binds 1 heme b (iron(II)-protoporphyrin IX) group per subunit.</text>
</comment>
<evidence type="ECO:0000259" key="8">
    <source>
        <dbReference type="Pfam" id="PF01794"/>
    </source>
</evidence>
<reference evidence="9" key="2">
    <citation type="submission" date="2020-09" db="EMBL/GenBank/DDBJ databases">
        <authorList>
            <person name="Sun Q."/>
            <person name="Kim S."/>
        </authorList>
    </citation>
    <scope>NUCLEOTIDE SEQUENCE</scope>
    <source>
        <strain evidence="9">KCTC 32501</strain>
    </source>
</reference>
<dbReference type="InterPro" id="IPR013130">
    <property type="entry name" value="Fe3_Rdtase_TM_dom"/>
</dbReference>
<comment type="subcellular location">
    <subcellularLocation>
        <location evidence="7">Cell membrane</location>
        <topology evidence="7">Multi-pass membrane protein</topology>
    </subcellularLocation>
    <subcellularLocation>
        <location evidence="1">Membrane</location>
        <topology evidence="1">Multi-pass membrane protein</topology>
    </subcellularLocation>
</comment>
<feature type="domain" description="Ferric oxidoreductase" evidence="8">
    <location>
        <begin position="48"/>
        <end position="161"/>
    </location>
</feature>
<evidence type="ECO:0000256" key="2">
    <source>
        <dbReference type="ARBA" id="ARBA00022448"/>
    </source>
</evidence>
<dbReference type="HAMAP" id="MF_01207">
    <property type="entry name" value="MsrQ"/>
    <property type="match status" value="1"/>
</dbReference>
<comment type="subunit">
    <text evidence="7">Heterodimer of a catalytic subunit (MsrP) and a heme-binding subunit (MsrQ).</text>
</comment>
<keyword evidence="3 7" id="KW-0812">Transmembrane</keyword>
<keyword evidence="7" id="KW-0249">Electron transport</keyword>
<keyword evidence="7" id="KW-1003">Cell membrane</keyword>
<comment type="caution">
    <text evidence="9">The sequence shown here is derived from an EMBL/GenBank/DDBJ whole genome shotgun (WGS) entry which is preliminary data.</text>
</comment>
<keyword evidence="5 7" id="KW-0408">Iron</keyword>
<evidence type="ECO:0000256" key="5">
    <source>
        <dbReference type="ARBA" id="ARBA00023004"/>
    </source>
</evidence>
<organism evidence="9 10">
    <name type="scientific">Formosimonas limnophila</name>
    <dbReference type="NCBI Taxonomy" id="1384487"/>
    <lineage>
        <taxon>Bacteria</taxon>
        <taxon>Pseudomonadati</taxon>
        <taxon>Pseudomonadota</taxon>
        <taxon>Betaproteobacteria</taxon>
        <taxon>Burkholderiales</taxon>
        <taxon>Burkholderiaceae</taxon>
        <taxon>Formosimonas</taxon>
    </lineage>
</organism>
<dbReference type="PANTHER" id="PTHR36964">
    <property type="entry name" value="PROTEIN-METHIONINE-SULFOXIDE REDUCTASE HEME-BINDING SUBUNIT MSRQ"/>
    <property type="match status" value="1"/>
</dbReference>
<accession>A0A8J3CHK1</accession>
<evidence type="ECO:0000256" key="7">
    <source>
        <dbReference type="HAMAP-Rule" id="MF_01207"/>
    </source>
</evidence>
<dbReference type="GO" id="GO:0046872">
    <property type="term" value="F:metal ion binding"/>
    <property type="evidence" value="ECO:0007669"/>
    <property type="project" value="UniProtKB-KW"/>
</dbReference>
<keyword evidence="7" id="KW-0349">Heme</keyword>
<feature type="transmembrane region" description="Helical" evidence="7">
    <location>
        <begin position="12"/>
        <end position="31"/>
    </location>
</feature>
<reference evidence="9" key="1">
    <citation type="journal article" date="2014" name="Int. J. Syst. Evol. Microbiol.">
        <title>Complete genome sequence of Corynebacterium casei LMG S-19264T (=DSM 44701T), isolated from a smear-ripened cheese.</title>
        <authorList>
            <consortium name="US DOE Joint Genome Institute (JGI-PGF)"/>
            <person name="Walter F."/>
            <person name="Albersmeier A."/>
            <person name="Kalinowski J."/>
            <person name="Ruckert C."/>
        </authorList>
    </citation>
    <scope>NUCLEOTIDE SEQUENCE</scope>
    <source>
        <strain evidence="9">KCTC 32501</strain>
    </source>
</reference>
<gene>
    <name evidence="7 9" type="primary">msrQ</name>
    <name evidence="9" type="ORF">GCM10009007_14340</name>
</gene>
<name>A0A8J3CHK1_9BURK</name>
<comment type="function">
    <text evidence="7">Part of the MsrPQ system that repairs oxidized periplasmic proteins containing methionine sulfoxide residues (Met-O), using respiratory chain electrons. Thus protects these proteins from oxidative-stress damage caused by reactive species of oxygen and chlorine generated by the host defense mechanisms. MsrPQ is essential for the maintenance of envelope integrity under bleach stress, rescuing a wide series of structurally unrelated periplasmic proteins from methionine oxidation. MsrQ provides electrons for reduction to the reductase catalytic subunit MsrP, using the quinone pool of the respiratory chain.</text>
</comment>
<dbReference type="InterPro" id="IPR022837">
    <property type="entry name" value="MsrQ-like"/>
</dbReference>
<sequence>MKPTASDIQFYKTLIFFNALIPLLIMLWDFAHGQIGVNPVELSIRTFGVLTLIFLLLTLCVTPMRKLFGWGFLIKYRRMLGLFAFFYGCLHLLTYMGFDRSWSISGTVADVIKRPFIAVGMVSFLLLIPLAVTSADKMLRRIGAKRWLKLHKLIYLIAIGGVVHFYMIVKSDVFWPVVFAVALSVLFGYRIYSAYQKARG</sequence>
<feature type="transmembrane region" description="Helical" evidence="7">
    <location>
        <begin position="173"/>
        <end position="192"/>
    </location>
</feature>